<evidence type="ECO:0008006" key="3">
    <source>
        <dbReference type="Google" id="ProtNLM"/>
    </source>
</evidence>
<dbReference type="EMBL" id="VOPW01000001">
    <property type="protein sequence ID" value="TXC67235.1"/>
    <property type="molecule type" value="Genomic_DNA"/>
</dbReference>
<gene>
    <name evidence="1" type="ORF">FSC37_20580</name>
</gene>
<dbReference type="AlphaFoldDB" id="A0A5C6U622"/>
<organism evidence="1 2">
    <name type="scientific">Piscinibacter aquaticus</name>
    <dbReference type="NCBI Taxonomy" id="392597"/>
    <lineage>
        <taxon>Bacteria</taxon>
        <taxon>Pseudomonadati</taxon>
        <taxon>Pseudomonadota</taxon>
        <taxon>Betaproteobacteria</taxon>
        <taxon>Burkholderiales</taxon>
        <taxon>Sphaerotilaceae</taxon>
        <taxon>Piscinibacter</taxon>
    </lineage>
</organism>
<protein>
    <recommendedName>
        <fullName evidence="3">6-phosphogluconate dehydrogenase</fullName>
    </recommendedName>
</protein>
<reference evidence="1 2" key="1">
    <citation type="submission" date="2019-08" db="EMBL/GenBank/DDBJ databases">
        <authorList>
            <person name="Khan S.A."/>
            <person name="Jeon C.O."/>
            <person name="Jeong S.E."/>
        </authorList>
    </citation>
    <scope>NUCLEOTIDE SEQUENCE [LARGE SCALE GENOMIC DNA]</scope>
    <source>
        <strain evidence="2">IMCC1728</strain>
    </source>
</reference>
<keyword evidence="2" id="KW-1185">Reference proteome</keyword>
<sequence length="139" mass="14942">MKVVITAVIALVIVVAGWFAFALNWSYSSGERAGWVQKFSHKGWVCKTWEGELALVSLPGSTVEKFLFTVHDEAVAQKINAVMGKRVNLHYEEKIGLPTTCFGDTRHFVTGVTETPDIPLGPGVSLPTAVAVPASAASK</sequence>
<accession>A0A5C6U622</accession>
<evidence type="ECO:0000313" key="2">
    <source>
        <dbReference type="Proteomes" id="UP000321832"/>
    </source>
</evidence>
<comment type="caution">
    <text evidence="1">The sequence shown here is derived from an EMBL/GenBank/DDBJ whole genome shotgun (WGS) entry which is preliminary data.</text>
</comment>
<dbReference type="Proteomes" id="UP000321832">
    <property type="component" value="Unassembled WGS sequence"/>
</dbReference>
<evidence type="ECO:0000313" key="1">
    <source>
        <dbReference type="EMBL" id="TXC67235.1"/>
    </source>
</evidence>
<proteinExistence type="predicted"/>
<name>A0A5C6U622_9BURK</name>